<dbReference type="Pfam" id="PF01739">
    <property type="entry name" value="CheR"/>
    <property type="match status" value="1"/>
</dbReference>
<dbReference type="InterPro" id="IPR022642">
    <property type="entry name" value="CheR_C"/>
</dbReference>
<keyword evidence="4" id="KW-0808">Transferase</keyword>
<evidence type="ECO:0000256" key="5">
    <source>
        <dbReference type="ARBA" id="ARBA00022691"/>
    </source>
</evidence>
<accession>A0ABT5VJA8</accession>
<dbReference type="EC" id="2.1.1.80" evidence="2"/>
<keyword evidence="5" id="KW-0949">S-adenosyl-L-methionine</keyword>
<gene>
    <name evidence="7" type="ORF">N7Z68_19525</name>
</gene>
<evidence type="ECO:0000256" key="4">
    <source>
        <dbReference type="ARBA" id="ARBA00022679"/>
    </source>
</evidence>
<dbReference type="InterPro" id="IPR050903">
    <property type="entry name" value="Bact_Chemotaxis_MeTrfase"/>
</dbReference>
<evidence type="ECO:0000313" key="7">
    <source>
        <dbReference type="EMBL" id="MDE5415540.1"/>
    </source>
</evidence>
<dbReference type="PROSITE" id="PS50123">
    <property type="entry name" value="CHER"/>
    <property type="match status" value="1"/>
</dbReference>
<dbReference type="SUPFAM" id="SSF47757">
    <property type="entry name" value="Chemotaxis receptor methyltransferase CheR, N-terminal domain"/>
    <property type="match status" value="1"/>
</dbReference>
<reference evidence="7" key="1">
    <citation type="submission" date="2024-05" db="EMBL/GenBank/DDBJ databases">
        <title>Alkalihalobacillus sp. strain MEB203 novel alkaliphilic bacterium from Lonar Lake, India.</title>
        <authorList>
            <person name="Joshi A."/>
            <person name="Thite S."/>
            <person name="Mengade P."/>
        </authorList>
    </citation>
    <scope>NUCLEOTIDE SEQUENCE</scope>
    <source>
        <strain evidence="7">MEB 203</strain>
    </source>
</reference>
<dbReference type="InterPro" id="IPR029063">
    <property type="entry name" value="SAM-dependent_MTases_sf"/>
</dbReference>
<comment type="catalytic activity">
    <reaction evidence="1">
        <text>L-glutamyl-[protein] + S-adenosyl-L-methionine = [protein]-L-glutamate 5-O-methyl ester + S-adenosyl-L-homocysteine</text>
        <dbReference type="Rhea" id="RHEA:24452"/>
        <dbReference type="Rhea" id="RHEA-COMP:10208"/>
        <dbReference type="Rhea" id="RHEA-COMP:10311"/>
        <dbReference type="ChEBI" id="CHEBI:29973"/>
        <dbReference type="ChEBI" id="CHEBI:57856"/>
        <dbReference type="ChEBI" id="CHEBI:59789"/>
        <dbReference type="ChEBI" id="CHEBI:82795"/>
        <dbReference type="EC" id="2.1.1.80"/>
    </reaction>
</comment>
<dbReference type="RefSeq" id="WP_275120143.1">
    <property type="nucleotide sequence ID" value="NZ_JAOTPO010000017.1"/>
</dbReference>
<protein>
    <recommendedName>
        <fullName evidence="2">protein-glutamate O-methyltransferase</fullName>
        <ecNumber evidence="2">2.1.1.80</ecNumber>
    </recommendedName>
</protein>
<dbReference type="Gene3D" id="3.40.50.150">
    <property type="entry name" value="Vaccinia Virus protein VP39"/>
    <property type="match status" value="1"/>
</dbReference>
<comment type="caution">
    <text evidence="7">The sequence shown here is derived from an EMBL/GenBank/DDBJ whole genome shotgun (WGS) entry which is preliminary data.</text>
</comment>
<dbReference type="PRINTS" id="PR00996">
    <property type="entry name" value="CHERMTFRASE"/>
</dbReference>
<sequence>MNQFSIKHFSQLVYQKCGLNYLNNLVTLENKIMKRVHELQLNSLWEYCKYLEEQPVEWDQAVEILTINETYFYREENQLVEFKNVVLPLIKQKGGKVRIWSAACSTGEEPYTLAMMIKETGLFPPEEFEIVATDINKRVLEVAENGFYSKTSLSFRRIPDELLNKYFVEGPTGYTVTNEIKEQVQFKYLNLLDETSMKQMLHFDVIFCRNVLIYFDQETIKKVTTHFFHSLKKDGYLFLGHSENISTFNIGYKTVNTPSTFYYKKEL</sequence>
<dbReference type="PANTHER" id="PTHR24422">
    <property type="entry name" value="CHEMOTAXIS PROTEIN METHYLTRANSFERASE"/>
    <property type="match status" value="1"/>
</dbReference>
<proteinExistence type="predicted"/>
<dbReference type="PANTHER" id="PTHR24422:SF10">
    <property type="entry name" value="CHEMOTAXIS PROTEIN METHYLTRANSFERASE 2"/>
    <property type="match status" value="1"/>
</dbReference>
<evidence type="ECO:0000256" key="3">
    <source>
        <dbReference type="ARBA" id="ARBA00022603"/>
    </source>
</evidence>
<evidence type="ECO:0000256" key="1">
    <source>
        <dbReference type="ARBA" id="ARBA00001541"/>
    </source>
</evidence>
<dbReference type="Gene3D" id="1.10.155.10">
    <property type="entry name" value="Chemotaxis receptor methyltransferase CheR, N-terminal domain"/>
    <property type="match status" value="1"/>
</dbReference>
<dbReference type="InterPro" id="IPR026024">
    <property type="entry name" value="Chemotaxis_MeTrfase_CheR"/>
</dbReference>
<dbReference type="SUPFAM" id="SSF53335">
    <property type="entry name" value="S-adenosyl-L-methionine-dependent methyltransferases"/>
    <property type="match status" value="1"/>
</dbReference>
<organism evidence="7 8">
    <name type="scientific">Alkalihalobacterium chitinilyticum</name>
    <dbReference type="NCBI Taxonomy" id="2980103"/>
    <lineage>
        <taxon>Bacteria</taxon>
        <taxon>Bacillati</taxon>
        <taxon>Bacillota</taxon>
        <taxon>Bacilli</taxon>
        <taxon>Bacillales</taxon>
        <taxon>Bacillaceae</taxon>
        <taxon>Alkalihalobacterium</taxon>
    </lineage>
</organism>
<name>A0ABT5VJA8_9BACI</name>
<dbReference type="EMBL" id="JAOTPO010000017">
    <property type="protein sequence ID" value="MDE5415540.1"/>
    <property type="molecule type" value="Genomic_DNA"/>
</dbReference>
<feature type="domain" description="CheR-type methyltransferase" evidence="6">
    <location>
        <begin position="1"/>
        <end position="267"/>
    </location>
</feature>
<dbReference type="Proteomes" id="UP001148125">
    <property type="component" value="Unassembled WGS sequence"/>
</dbReference>
<keyword evidence="8" id="KW-1185">Reference proteome</keyword>
<dbReference type="SMART" id="SM00138">
    <property type="entry name" value="MeTrc"/>
    <property type="match status" value="1"/>
</dbReference>
<keyword evidence="3" id="KW-0489">Methyltransferase</keyword>
<dbReference type="InterPro" id="IPR000780">
    <property type="entry name" value="CheR_MeTrfase"/>
</dbReference>
<evidence type="ECO:0000256" key="2">
    <source>
        <dbReference type="ARBA" id="ARBA00012534"/>
    </source>
</evidence>
<evidence type="ECO:0000313" key="8">
    <source>
        <dbReference type="Proteomes" id="UP001148125"/>
    </source>
</evidence>
<dbReference type="InterPro" id="IPR036804">
    <property type="entry name" value="CheR_N_sf"/>
</dbReference>
<evidence type="ECO:0000259" key="6">
    <source>
        <dbReference type="PROSITE" id="PS50123"/>
    </source>
</evidence>
<dbReference type="PIRSF" id="PIRSF000410">
    <property type="entry name" value="CheR"/>
    <property type="match status" value="1"/>
</dbReference>